<dbReference type="InterPro" id="IPR016032">
    <property type="entry name" value="Sig_transdc_resp-reg_C-effctor"/>
</dbReference>
<evidence type="ECO:0000256" key="2">
    <source>
        <dbReference type="ARBA" id="ARBA00023125"/>
    </source>
</evidence>
<feature type="domain" description="PAS" evidence="5">
    <location>
        <begin position="1"/>
        <end position="45"/>
    </location>
</feature>
<dbReference type="eggNOG" id="COG3290">
    <property type="taxonomic scope" value="Bacteria"/>
</dbReference>
<dbReference type="PANTHER" id="PTHR44688">
    <property type="entry name" value="DNA-BINDING TRANSCRIPTIONAL ACTIVATOR DEVR_DOSR"/>
    <property type="match status" value="1"/>
</dbReference>
<keyword evidence="2" id="KW-0238">DNA-binding</keyword>
<dbReference type="EMBL" id="FP929003">
    <property type="protein sequence ID" value="CBK43510.1"/>
    <property type="molecule type" value="Genomic_DNA"/>
</dbReference>
<dbReference type="AlphaFoldDB" id="D8PJD6"/>
<dbReference type="PROSITE" id="PS50043">
    <property type="entry name" value="HTH_LUXR_2"/>
    <property type="match status" value="1"/>
</dbReference>
<dbReference type="eggNOG" id="COG2197">
    <property type="taxonomic scope" value="Bacteria"/>
</dbReference>
<dbReference type="Gene3D" id="3.30.450.20">
    <property type="entry name" value="PAS domain"/>
    <property type="match status" value="1"/>
</dbReference>
<dbReference type="InterPro" id="IPR036388">
    <property type="entry name" value="WH-like_DNA-bd_sf"/>
</dbReference>
<gene>
    <name evidence="6" type="ORF">NIDE3836</name>
</gene>
<name>D8PJD6_9BACT</name>
<evidence type="ECO:0000313" key="7">
    <source>
        <dbReference type="Proteomes" id="UP000001660"/>
    </source>
</evidence>
<dbReference type="Gene3D" id="1.10.10.10">
    <property type="entry name" value="Winged helix-like DNA-binding domain superfamily/Winged helix DNA-binding domain"/>
    <property type="match status" value="1"/>
</dbReference>
<dbReference type="CDD" id="cd00130">
    <property type="entry name" value="PAS"/>
    <property type="match status" value="1"/>
</dbReference>
<dbReference type="KEGG" id="nde:NIDE3836"/>
<evidence type="ECO:0000313" key="6">
    <source>
        <dbReference type="EMBL" id="CBK43510.1"/>
    </source>
</evidence>
<dbReference type="OrthoDB" id="4069167at2"/>
<evidence type="ECO:0000259" key="5">
    <source>
        <dbReference type="PROSITE" id="PS50112"/>
    </source>
</evidence>
<dbReference type="Proteomes" id="UP000001660">
    <property type="component" value="Chromosome"/>
</dbReference>
<proteinExistence type="predicted"/>
<organism evidence="6 7">
    <name type="scientific">Nitrospira defluvii</name>
    <dbReference type="NCBI Taxonomy" id="330214"/>
    <lineage>
        <taxon>Bacteria</taxon>
        <taxon>Pseudomonadati</taxon>
        <taxon>Nitrospirota</taxon>
        <taxon>Nitrospiria</taxon>
        <taxon>Nitrospirales</taxon>
        <taxon>Nitrospiraceae</taxon>
        <taxon>Nitrospira</taxon>
    </lineage>
</organism>
<keyword evidence="3" id="KW-0804">Transcription</keyword>
<dbReference type="SUPFAM" id="SSF55785">
    <property type="entry name" value="PYP-like sensor domain (PAS domain)"/>
    <property type="match status" value="1"/>
</dbReference>
<dbReference type="PROSITE" id="PS50112">
    <property type="entry name" value="PAS"/>
    <property type="match status" value="1"/>
</dbReference>
<dbReference type="GO" id="GO:0006355">
    <property type="term" value="P:regulation of DNA-templated transcription"/>
    <property type="evidence" value="ECO:0007669"/>
    <property type="project" value="InterPro"/>
</dbReference>
<evidence type="ECO:0000256" key="3">
    <source>
        <dbReference type="ARBA" id="ARBA00023163"/>
    </source>
</evidence>
<keyword evidence="1" id="KW-0805">Transcription regulation</keyword>
<evidence type="ECO:0000256" key="1">
    <source>
        <dbReference type="ARBA" id="ARBA00023015"/>
    </source>
</evidence>
<accession>D8PJD6</accession>
<evidence type="ECO:0000259" key="4">
    <source>
        <dbReference type="PROSITE" id="PS50043"/>
    </source>
</evidence>
<dbReference type="CDD" id="cd06170">
    <property type="entry name" value="LuxR_C_like"/>
    <property type="match status" value="1"/>
</dbReference>
<dbReference type="PANTHER" id="PTHR44688:SF16">
    <property type="entry name" value="DNA-BINDING TRANSCRIPTIONAL ACTIVATOR DEVR_DOSR"/>
    <property type="match status" value="1"/>
</dbReference>
<dbReference type="SMART" id="SM00421">
    <property type="entry name" value="HTH_LUXR"/>
    <property type="match status" value="1"/>
</dbReference>
<dbReference type="GO" id="GO:0003677">
    <property type="term" value="F:DNA binding"/>
    <property type="evidence" value="ECO:0007669"/>
    <property type="project" value="UniProtKB-KW"/>
</dbReference>
<dbReference type="PRINTS" id="PR00038">
    <property type="entry name" value="HTHLUXR"/>
</dbReference>
<feature type="domain" description="HTH luxR-type" evidence="4">
    <location>
        <begin position="164"/>
        <end position="229"/>
    </location>
</feature>
<dbReference type="InterPro" id="IPR000014">
    <property type="entry name" value="PAS"/>
</dbReference>
<reference evidence="6 7" key="1">
    <citation type="journal article" date="2010" name="Proc. Natl. Acad. Sci. U.S.A.">
        <title>A Nitrospira metagenome illuminates the physiology and evolution of globally important nitrite-oxidizing bacteria.</title>
        <authorList>
            <person name="Lucker S."/>
            <person name="Wagner M."/>
            <person name="Maixner F."/>
            <person name="Pelletier E."/>
            <person name="Koch H."/>
            <person name="Vacherie B."/>
            <person name="Rattei T."/>
            <person name="Sinninghe Damste J."/>
            <person name="Spieck E."/>
            <person name="Le Paslier D."/>
            <person name="Daims H."/>
        </authorList>
    </citation>
    <scope>NUCLEOTIDE SEQUENCE [LARGE SCALE GENOMIC DNA]</scope>
</reference>
<dbReference type="NCBIfam" id="TIGR00229">
    <property type="entry name" value="sensory_box"/>
    <property type="match status" value="1"/>
</dbReference>
<protein>
    <submittedName>
        <fullName evidence="6">Putative Sensory transcriptional regulator, LuxR family</fullName>
    </submittedName>
</protein>
<dbReference type="HOGENOM" id="CLU_080667_0_0_0"/>
<dbReference type="SUPFAM" id="SSF46894">
    <property type="entry name" value="C-terminal effector domain of the bipartite response regulators"/>
    <property type="match status" value="1"/>
</dbReference>
<keyword evidence="7" id="KW-1185">Reference proteome</keyword>
<dbReference type="Pfam" id="PF00196">
    <property type="entry name" value="GerE"/>
    <property type="match status" value="1"/>
</dbReference>
<dbReference type="Pfam" id="PF13426">
    <property type="entry name" value="PAS_9"/>
    <property type="match status" value="1"/>
</dbReference>
<sequence length="235" mass="25647">MKQVWAMLQRTADGAMLMNEEGIVILWNKAAERLLGFRAQDVIGRPCQEVIRGETLAGHPFCSPSCVVGHRLGCGRGVRNFDIQTRTKGGKVIWLNVSSLPVPSRKPDRFLAAHLFRDITARKKVLGLTEELYAAVAPPRGRDYASSEPLSRGATERRADTVPEIPALLPLGEREREILRGLAAGKSGKDIADLLCISPVTVRNHIQHILEKLGAHSRLQALAIAFPPGGVSAQK</sequence>
<dbReference type="InterPro" id="IPR035965">
    <property type="entry name" value="PAS-like_dom_sf"/>
</dbReference>
<dbReference type="InterPro" id="IPR000792">
    <property type="entry name" value="Tscrpt_reg_LuxR_C"/>
</dbReference>
<dbReference type="STRING" id="330214.NIDE3836"/>